<evidence type="ECO:0000313" key="3">
    <source>
        <dbReference type="Proteomes" id="UP000799118"/>
    </source>
</evidence>
<keyword evidence="3" id="KW-1185">Reference proteome</keyword>
<protein>
    <submittedName>
        <fullName evidence="2">Uncharacterized protein</fullName>
    </submittedName>
</protein>
<feature type="compositionally biased region" description="Gly residues" evidence="1">
    <location>
        <begin position="24"/>
        <end position="34"/>
    </location>
</feature>
<feature type="compositionally biased region" description="Polar residues" evidence="1">
    <location>
        <begin position="310"/>
        <end position="320"/>
    </location>
</feature>
<evidence type="ECO:0000313" key="2">
    <source>
        <dbReference type="EMBL" id="KAE9387198.1"/>
    </source>
</evidence>
<feature type="compositionally biased region" description="Pro residues" evidence="1">
    <location>
        <begin position="211"/>
        <end position="228"/>
    </location>
</feature>
<feature type="compositionally biased region" description="Basic and acidic residues" evidence="1">
    <location>
        <begin position="51"/>
        <end position="61"/>
    </location>
</feature>
<sequence>MRKGELRAAGDADAGVSPTSEVPVGGGDDSGGLFGLRCRASGKRNSAESLGRSEGRSEGKHASNGSNGGSGLDVSELSKFLGGNGTERNVILPQCPHRTSLSMATMAGSTLLTHTLTILAGSELSIFYWQSSISLSHPRAQDNVGAIAAREQSQPLSELTSWMTYTSTLSWVSGSLMPSDPSSSSSDSGSNGEKFVTASLIPSIPVTTLPSIPPSRSPSALPLPPSPQPWATETNVSYESSLLAPLPSATSPALVHDPNTSFEISFLQPSGSWSSFDQMSTILETPTVMTLAPPPSFPALSPVPRVPYTDESSSVHTPSS</sequence>
<name>A0A6A4GNN8_9AGAR</name>
<dbReference type="EMBL" id="ML769816">
    <property type="protein sequence ID" value="KAE9387198.1"/>
    <property type="molecule type" value="Genomic_DNA"/>
</dbReference>
<organism evidence="2 3">
    <name type="scientific">Gymnopus androsaceus JB14</name>
    <dbReference type="NCBI Taxonomy" id="1447944"/>
    <lineage>
        <taxon>Eukaryota</taxon>
        <taxon>Fungi</taxon>
        <taxon>Dikarya</taxon>
        <taxon>Basidiomycota</taxon>
        <taxon>Agaricomycotina</taxon>
        <taxon>Agaricomycetes</taxon>
        <taxon>Agaricomycetidae</taxon>
        <taxon>Agaricales</taxon>
        <taxon>Marasmiineae</taxon>
        <taxon>Omphalotaceae</taxon>
        <taxon>Gymnopus</taxon>
    </lineage>
</organism>
<dbReference type="AlphaFoldDB" id="A0A6A4GNN8"/>
<accession>A0A6A4GNN8</accession>
<feature type="region of interest" description="Disordered" evidence="1">
    <location>
        <begin position="294"/>
        <end position="320"/>
    </location>
</feature>
<feature type="region of interest" description="Disordered" evidence="1">
    <location>
        <begin position="1"/>
        <end position="73"/>
    </location>
</feature>
<feature type="region of interest" description="Disordered" evidence="1">
    <location>
        <begin position="211"/>
        <end position="232"/>
    </location>
</feature>
<proteinExistence type="predicted"/>
<feature type="compositionally biased region" description="Basic and acidic residues" evidence="1">
    <location>
        <begin position="1"/>
        <end position="10"/>
    </location>
</feature>
<evidence type="ECO:0000256" key="1">
    <source>
        <dbReference type="SAM" id="MobiDB-lite"/>
    </source>
</evidence>
<gene>
    <name evidence="2" type="ORF">BT96DRAFT_1005344</name>
</gene>
<dbReference type="Proteomes" id="UP000799118">
    <property type="component" value="Unassembled WGS sequence"/>
</dbReference>
<reference evidence="2" key="1">
    <citation type="journal article" date="2019" name="Environ. Microbiol.">
        <title>Fungal ecological strategies reflected in gene transcription - a case study of two litter decomposers.</title>
        <authorList>
            <person name="Barbi F."/>
            <person name="Kohler A."/>
            <person name="Barry K."/>
            <person name="Baskaran P."/>
            <person name="Daum C."/>
            <person name="Fauchery L."/>
            <person name="Ihrmark K."/>
            <person name="Kuo A."/>
            <person name="LaButti K."/>
            <person name="Lipzen A."/>
            <person name="Morin E."/>
            <person name="Grigoriev I.V."/>
            <person name="Henrissat B."/>
            <person name="Lindahl B."/>
            <person name="Martin F."/>
        </authorList>
    </citation>
    <scope>NUCLEOTIDE SEQUENCE</scope>
    <source>
        <strain evidence="2">JB14</strain>
    </source>
</reference>
<dbReference type="OrthoDB" id="2507336at2759"/>